<dbReference type="Gene3D" id="3.30.160.60">
    <property type="entry name" value="Classic Zinc Finger"/>
    <property type="match status" value="1"/>
</dbReference>
<dbReference type="GeneID" id="118408812"/>
<dbReference type="OMA" id="MEGDSHS"/>
<feature type="chain" id="PRO_5039908469" evidence="2">
    <location>
        <begin position="30"/>
        <end position="888"/>
    </location>
</feature>
<dbReference type="OrthoDB" id="10034966at2759"/>
<evidence type="ECO:0000256" key="1">
    <source>
        <dbReference type="SAM" id="MobiDB-lite"/>
    </source>
</evidence>
<feature type="signal peptide" evidence="2">
    <location>
        <begin position="1"/>
        <end position="29"/>
    </location>
</feature>
<evidence type="ECO:0000313" key="5">
    <source>
        <dbReference type="RefSeq" id="XP_035665562.1"/>
    </source>
</evidence>
<gene>
    <name evidence="5" type="primary">LOC118408812</name>
</gene>
<dbReference type="SMART" id="SM00355">
    <property type="entry name" value="ZnF_C2H2"/>
    <property type="match status" value="2"/>
</dbReference>
<sequence length="888" mass="102049">MPSWTCRICLAYVTLTLSLLLTHMRSRHGSDPDFFVRCVIDDCDKSFNKYNSFYRHMTRQHPESLKVGPRLNDSNYGEEIGGSEHGGHDVENDNSNLDMDMDDNYAIHSDQEAGLNDLDELNAEENVSDFSDESDNSSNSDIQFDPDRRTREAARFICAVKERNVLTQAAVDDIVQATDSYVGGTIYQLRKKVQRRLIEHGIDPSVTDDIFEEDMSPFEGLRTAYLQEQAIKAHLPVVEPNEVFLGQRLVFRRRHNKLEEVLHQVTFQYVPIIESIEQLLNGKGIFDMISDGPALSGDGYLRDICDGSLFQTHPVFYQDTNALQIILYYDDVEIDNPLGSYAGKHKVGMFYYSLGNIPHQYRSKLEAIRLVAIVNTIDIKEFQFEPILKDLVEDLKTLSEGYLFNVNGEEVMLRGAVVAISADTNACLAVAGFKEGVGFANMKCRHCECPNERMQTNFHETYFALNSQRKHLAHLREIDRARTDALKKSLKTLYGINRRSILLDIPHFDISQMLPSDIMHVMLEGVIPYECREVLRQMIFVDSLFTLRELNTKITTFKFGQEERKNKFGRIPDSVFQQEKKLKMTADQTWIFIRHVSIILSSLNVDPENEYFVFLNGLCEITSLVFASVTSNEKIVYLRGLISRHLEEFKRLFPDNNILPKQHYLIHIPSMMLLFGPLIRIWCMRFEGKHSYFKKVARQQNHVNIPKSLAQRNKRKEASESIQENHPIFSSKLTFGPCKQLAGEHADFAQERLCSFLDIHVEAEDIYSANWVQVLGTMYNKNHDGIVAFGTCEDNNFLPEFGQIEHIWIVGGERVCLALKVLNTEGFVEAYQGYEVSEPDMPTGLAVADISKLLDHNIYYKYRIHHKFIVPIKYDLSSVIDAWNVRNE</sequence>
<dbReference type="RefSeq" id="XP_035665562.1">
    <property type="nucleotide sequence ID" value="XM_035809669.1"/>
</dbReference>
<feature type="region of interest" description="Disordered" evidence="1">
    <location>
        <begin position="127"/>
        <end position="146"/>
    </location>
</feature>
<evidence type="ECO:0000313" key="4">
    <source>
        <dbReference type="Proteomes" id="UP000001554"/>
    </source>
</evidence>
<organism evidence="4 5">
    <name type="scientific">Branchiostoma floridae</name>
    <name type="common">Florida lancelet</name>
    <name type="synonym">Amphioxus</name>
    <dbReference type="NCBI Taxonomy" id="7739"/>
    <lineage>
        <taxon>Eukaryota</taxon>
        <taxon>Metazoa</taxon>
        <taxon>Chordata</taxon>
        <taxon>Cephalochordata</taxon>
        <taxon>Leptocardii</taxon>
        <taxon>Amphioxiformes</taxon>
        <taxon>Branchiostomatidae</taxon>
        <taxon>Branchiostoma</taxon>
    </lineage>
</organism>
<dbReference type="PROSITE" id="PS00028">
    <property type="entry name" value="ZINC_FINGER_C2H2_1"/>
    <property type="match status" value="1"/>
</dbReference>
<accession>A0A9J7HVT7</accession>
<feature type="domain" description="C2H2-type" evidence="3">
    <location>
        <begin position="38"/>
        <end position="61"/>
    </location>
</feature>
<evidence type="ECO:0000256" key="2">
    <source>
        <dbReference type="SAM" id="SignalP"/>
    </source>
</evidence>
<reference evidence="5" key="1">
    <citation type="submission" date="2025-08" db="UniProtKB">
        <authorList>
            <consortium name="RefSeq"/>
        </authorList>
    </citation>
    <scope>IDENTIFICATION</scope>
    <source>
        <strain evidence="5">S238N-H82</strain>
        <tissue evidence="5">Testes</tissue>
    </source>
</reference>
<dbReference type="PANTHER" id="PTHR31912">
    <property type="entry name" value="IP13529P"/>
    <property type="match status" value="1"/>
</dbReference>
<dbReference type="KEGG" id="bfo:118408812"/>
<keyword evidence="2" id="KW-0732">Signal</keyword>
<proteinExistence type="predicted"/>
<protein>
    <submittedName>
        <fullName evidence="5">Uncharacterized protein LOC118408812</fullName>
    </submittedName>
</protein>
<dbReference type="Proteomes" id="UP000001554">
    <property type="component" value="Unplaced"/>
</dbReference>
<dbReference type="PANTHER" id="PTHR31912:SF34">
    <property type="entry name" value="NOTOCHORD-RELATED PROTEIN"/>
    <property type="match status" value="1"/>
</dbReference>
<dbReference type="InterPro" id="IPR013087">
    <property type="entry name" value="Znf_C2H2_type"/>
</dbReference>
<feature type="region of interest" description="Disordered" evidence="1">
    <location>
        <begin position="65"/>
        <end position="102"/>
    </location>
</feature>
<keyword evidence="4" id="KW-1185">Reference proteome</keyword>
<evidence type="ECO:0000259" key="3">
    <source>
        <dbReference type="PROSITE" id="PS00028"/>
    </source>
</evidence>
<name>A0A9J7HVT7_BRAFL</name>
<dbReference type="AlphaFoldDB" id="A0A9J7HVT7"/>